<dbReference type="PANTHER" id="PTHR43229">
    <property type="entry name" value="NODULATION PROTEIN J"/>
    <property type="match status" value="1"/>
</dbReference>
<dbReference type="GO" id="GO:0043190">
    <property type="term" value="C:ATP-binding cassette (ABC) transporter complex"/>
    <property type="evidence" value="ECO:0007669"/>
    <property type="project" value="InterPro"/>
</dbReference>
<dbReference type="GO" id="GO:0046677">
    <property type="term" value="P:response to antibiotic"/>
    <property type="evidence" value="ECO:0007669"/>
    <property type="project" value="UniProtKB-KW"/>
</dbReference>
<organism evidence="8 9">
    <name type="scientific">Arthrobacter yangruifuii</name>
    <dbReference type="NCBI Taxonomy" id="2606616"/>
    <lineage>
        <taxon>Bacteria</taxon>
        <taxon>Bacillati</taxon>
        <taxon>Actinomycetota</taxon>
        <taxon>Actinomycetes</taxon>
        <taxon>Micrococcales</taxon>
        <taxon>Micrococcaceae</taxon>
        <taxon>Arthrobacter</taxon>
    </lineage>
</organism>
<feature type="transmembrane region" description="Helical" evidence="6">
    <location>
        <begin position="154"/>
        <end position="174"/>
    </location>
</feature>
<dbReference type="Pfam" id="PF12698">
    <property type="entry name" value="ABC2_membrane_3"/>
    <property type="match status" value="1"/>
</dbReference>
<feature type="transmembrane region" description="Helical" evidence="6">
    <location>
        <begin position="66"/>
        <end position="89"/>
    </location>
</feature>
<evidence type="ECO:0000256" key="6">
    <source>
        <dbReference type="SAM" id="Phobius"/>
    </source>
</evidence>
<dbReference type="InterPro" id="IPR000412">
    <property type="entry name" value="ABC_2_transport"/>
</dbReference>
<proteinExistence type="predicted"/>
<dbReference type="EMBL" id="VTFX01000001">
    <property type="protein sequence ID" value="KAD4059980.1"/>
    <property type="molecule type" value="Genomic_DNA"/>
</dbReference>
<evidence type="ECO:0000313" key="9">
    <source>
        <dbReference type="Proteomes" id="UP000326852"/>
    </source>
</evidence>
<feature type="transmembrane region" description="Helical" evidence="6">
    <location>
        <begin position="110"/>
        <end position="139"/>
    </location>
</feature>
<feature type="transmembrane region" description="Helical" evidence="6">
    <location>
        <begin position="266"/>
        <end position="286"/>
    </location>
</feature>
<name>A0A5N6MTG4_9MICC</name>
<keyword evidence="4 6" id="KW-0472">Membrane</keyword>
<dbReference type="InterPro" id="IPR047817">
    <property type="entry name" value="ABC2_TM_bact-type"/>
</dbReference>
<dbReference type="InterPro" id="IPR051784">
    <property type="entry name" value="Nod_factor_ABC_transporter"/>
</dbReference>
<evidence type="ECO:0000256" key="4">
    <source>
        <dbReference type="ARBA" id="ARBA00023136"/>
    </source>
</evidence>
<keyword evidence="5" id="KW-0046">Antibiotic resistance</keyword>
<accession>A0A5N6MTG4</accession>
<evidence type="ECO:0000256" key="5">
    <source>
        <dbReference type="ARBA" id="ARBA00023251"/>
    </source>
</evidence>
<feature type="transmembrane region" description="Helical" evidence="6">
    <location>
        <begin position="20"/>
        <end position="39"/>
    </location>
</feature>
<keyword evidence="3 6" id="KW-1133">Transmembrane helix</keyword>
<evidence type="ECO:0000256" key="1">
    <source>
        <dbReference type="ARBA" id="ARBA00004141"/>
    </source>
</evidence>
<dbReference type="AlphaFoldDB" id="A0A5N6MTG4"/>
<dbReference type="Proteomes" id="UP000326852">
    <property type="component" value="Unassembled WGS sequence"/>
</dbReference>
<sequence>MNVVLDITGRNLRLYFRDRLNVFFSLLGALVLFLLYTLFLGNQQTESLAESFPLASKEDIKGLVDAWMFAGIVGITAITTGLAAVNVIVDDTATGRFRDFLVSPISRGQLVLGYLLSTVVIALIMTTVVFAVSLAYLAAADSVVLTAGQVARTYGYLVLSCAAFGALSAFIVTFVHSPGSFAALSTLVGTILGFAAGSYVPVGAFPEGVRNVVSALPFMQASMVVRQEMTAGPLDEVTDQPEAVAQVQEIFGITARVGDWDVPTGYVVFVLAAMVVVFILLAALRIRSRIR</sequence>
<reference evidence="8 9" key="1">
    <citation type="submission" date="2019-08" db="EMBL/GenBank/DDBJ databases">
        <title>Arthrobacter sp. nov., isolated from plateau pika and Tibetan wild ass.</title>
        <authorList>
            <person name="Ge Y."/>
        </authorList>
    </citation>
    <scope>NUCLEOTIDE SEQUENCE [LARGE SCALE GENOMIC DNA]</scope>
    <source>
        <strain evidence="8 9">785</strain>
    </source>
</reference>
<keyword evidence="2 6" id="KW-0812">Transmembrane</keyword>
<dbReference type="GO" id="GO:0140359">
    <property type="term" value="F:ABC-type transporter activity"/>
    <property type="evidence" value="ECO:0007669"/>
    <property type="project" value="InterPro"/>
</dbReference>
<feature type="transmembrane region" description="Helical" evidence="6">
    <location>
        <begin position="181"/>
        <end position="200"/>
    </location>
</feature>
<evidence type="ECO:0000256" key="2">
    <source>
        <dbReference type="ARBA" id="ARBA00022692"/>
    </source>
</evidence>
<comment type="subcellular location">
    <subcellularLocation>
        <location evidence="1">Membrane</location>
        <topology evidence="1">Multi-pass membrane protein</topology>
    </subcellularLocation>
</comment>
<dbReference type="RefSeq" id="WP_152271225.1">
    <property type="nucleotide sequence ID" value="NZ_VTFX01000001.1"/>
</dbReference>
<dbReference type="PANTHER" id="PTHR43229:SF2">
    <property type="entry name" value="NODULATION PROTEIN J"/>
    <property type="match status" value="1"/>
</dbReference>
<keyword evidence="9" id="KW-1185">Reference proteome</keyword>
<comment type="caution">
    <text evidence="8">The sequence shown here is derived from an EMBL/GenBank/DDBJ whole genome shotgun (WGS) entry which is preliminary data.</text>
</comment>
<dbReference type="PROSITE" id="PS51012">
    <property type="entry name" value="ABC_TM2"/>
    <property type="match status" value="1"/>
</dbReference>
<evidence type="ECO:0000256" key="3">
    <source>
        <dbReference type="ARBA" id="ARBA00022989"/>
    </source>
</evidence>
<protein>
    <submittedName>
        <fullName evidence="8">ABC transporter permease subunit</fullName>
    </submittedName>
</protein>
<gene>
    <name evidence="8" type="ORF">GD627_02585</name>
</gene>
<dbReference type="InterPro" id="IPR013525">
    <property type="entry name" value="ABC2_TM"/>
</dbReference>
<feature type="domain" description="ABC transmembrane type-2" evidence="7">
    <location>
        <begin position="20"/>
        <end position="289"/>
    </location>
</feature>
<evidence type="ECO:0000313" key="8">
    <source>
        <dbReference type="EMBL" id="KAD4059980.1"/>
    </source>
</evidence>
<dbReference type="PIRSF" id="PIRSF006648">
    <property type="entry name" value="DrrB"/>
    <property type="match status" value="1"/>
</dbReference>
<evidence type="ECO:0000259" key="7">
    <source>
        <dbReference type="PROSITE" id="PS51012"/>
    </source>
</evidence>